<evidence type="ECO:0000313" key="3">
    <source>
        <dbReference type="Proteomes" id="UP001152795"/>
    </source>
</evidence>
<keyword evidence="3" id="KW-1185">Reference proteome</keyword>
<dbReference type="Proteomes" id="UP001152795">
    <property type="component" value="Unassembled WGS sequence"/>
</dbReference>
<sequence>RSAQITNNSSISTPSKPIKPKISKRNDTGDKCREENDPTNGGIHSILQQTVMKLDIIDDRTKSVEQEMKASMEFVHAEVVDHKKENEERKKDLEVEETTNTQRKQHTIEQSRH</sequence>
<name>A0A7D9K6S9_PARCT</name>
<feature type="compositionally biased region" description="Low complexity" evidence="1">
    <location>
        <begin position="1"/>
        <end position="16"/>
    </location>
</feature>
<comment type="caution">
    <text evidence="2">The sequence shown here is derived from an EMBL/GenBank/DDBJ whole genome shotgun (WGS) entry which is preliminary data.</text>
</comment>
<reference evidence="2" key="1">
    <citation type="submission" date="2020-04" db="EMBL/GenBank/DDBJ databases">
        <authorList>
            <person name="Alioto T."/>
            <person name="Alioto T."/>
            <person name="Gomez Garrido J."/>
        </authorList>
    </citation>
    <scope>NUCLEOTIDE SEQUENCE</scope>
    <source>
        <strain evidence="2">A484AB</strain>
    </source>
</reference>
<proteinExistence type="predicted"/>
<feature type="compositionally biased region" description="Basic and acidic residues" evidence="1">
    <location>
        <begin position="24"/>
        <end position="36"/>
    </location>
</feature>
<feature type="region of interest" description="Disordered" evidence="1">
    <location>
        <begin position="79"/>
        <end position="113"/>
    </location>
</feature>
<feature type="region of interest" description="Disordered" evidence="1">
    <location>
        <begin position="1"/>
        <end position="43"/>
    </location>
</feature>
<accession>A0A7D9K6S9</accession>
<feature type="compositionally biased region" description="Basic and acidic residues" evidence="1">
    <location>
        <begin position="79"/>
        <end position="93"/>
    </location>
</feature>
<dbReference type="EMBL" id="CACRXK020028047">
    <property type="protein sequence ID" value="CAB4041267.1"/>
    <property type="molecule type" value="Genomic_DNA"/>
</dbReference>
<evidence type="ECO:0000256" key="1">
    <source>
        <dbReference type="SAM" id="MobiDB-lite"/>
    </source>
</evidence>
<feature type="non-terminal residue" evidence="2">
    <location>
        <position position="1"/>
    </location>
</feature>
<dbReference type="AlphaFoldDB" id="A0A7D9K6S9"/>
<organism evidence="2 3">
    <name type="scientific">Paramuricea clavata</name>
    <name type="common">Red gorgonian</name>
    <name type="synonym">Violescent sea-whip</name>
    <dbReference type="NCBI Taxonomy" id="317549"/>
    <lineage>
        <taxon>Eukaryota</taxon>
        <taxon>Metazoa</taxon>
        <taxon>Cnidaria</taxon>
        <taxon>Anthozoa</taxon>
        <taxon>Octocorallia</taxon>
        <taxon>Malacalcyonacea</taxon>
        <taxon>Plexauridae</taxon>
        <taxon>Paramuricea</taxon>
    </lineage>
</organism>
<protein>
    <submittedName>
        <fullName evidence="2">Uncharacterized protein</fullName>
    </submittedName>
</protein>
<evidence type="ECO:0000313" key="2">
    <source>
        <dbReference type="EMBL" id="CAB4041267.1"/>
    </source>
</evidence>
<gene>
    <name evidence="2" type="ORF">PACLA_8A023574</name>
</gene>